<organism evidence="2 3">
    <name type="scientific">Anisodus acutangulus</name>
    <dbReference type="NCBI Taxonomy" id="402998"/>
    <lineage>
        <taxon>Eukaryota</taxon>
        <taxon>Viridiplantae</taxon>
        <taxon>Streptophyta</taxon>
        <taxon>Embryophyta</taxon>
        <taxon>Tracheophyta</taxon>
        <taxon>Spermatophyta</taxon>
        <taxon>Magnoliopsida</taxon>
        <taxon>eudicotyledons</taxon>
        <taxon>Gunneridae</taxon>
        <taxon>Pentapetalae</taxon>
        <taxon>asterids</taxon>
        <taxon>lamiids</taxon>
        <taxon>Solanales</taxon>
        <taxon>Solanaceae</taxon>
        <taxon>Solanoideae</taxon>
        <taxon>Hyoscyameae</taxon>
        <taxon>Anisodus</taxon>
    </lineage>
</organism>
<feature type="region of interest" description="Disordered" evidence="1">
    <location>
        <begin position="284"/>
        <end position="343"/>
    </location>
</feature>
<sequence length="403" mass="45762">MNLNDDHIRTALYESLGLMSEDSLMNEDNELNTNSVGSHNGGEDTHIYGQDEETSACSGESVEMYSDEQILAGPMRGMFFKSVESVFHFYKRNAKMRGFCVLKRTLYSCYTLFVCDKSRKPTNQKHTKRIVYEARVNVIRKRDGSWMVTKVCRNHIHQLDSIMSRQMTGHISISKSVKRILEANDRADLRPCKSVRLLEVQSDGPENMSCTPKDCRNYIKQQRRLQMLEGDANTLCQFFSDMHMKDNEFYYSVGMDGASRIKSVVWVHSRCKYAYEEFNDVTQNGVTLSGNSRNDHIPKSRPNHVPNEGNDHIPNPTPNPVPNGPSPNFVDPEVHRSHGRSKEIRYKPQIEVLYSSFRGMGVRYNSSRGRDRAVGGRVTSQNGERGGGRGTSQDGGRGRRGAK</sequence>
<feature type="compositionally biased region" description="Gly residues" evidence="1">
    <location>
        <begin position="384"/>
        <end position="395"/>
    </location>
</feature>
<evidence type="ECO:0000256" key="1">
    <source>
        <dbReference type="SAM" id="MobiDB-lite"/>
    </source>
</evidence>
<name>A0A9Q1RLN7_9SOLA</name>
<gene>
    <name evidence="2" type="ORF">K7X08_011721</name>
</gene>
<dbReference type="PANTHER" id="PTHR47718:SF17">
    <property type="entry name" value="PROTEIN FAR1-RELATED SEQUENCE 5-LIKE"/>
    <property type="match status" value="1"/>
</dbReference>
<accession>A0A9Q1RLN7</accession>
<reference evidence="3" key="1">
    <citation type="journal article" date="2023" name="Proc. Natl. Acad. Sci. U.S.A.">
        <title>Genomic and structural basis for evolution of tropane alkaloid biosynthesis.</title>
        <authorList>
            <person name="Wanga Y.-J."/>
            <person name="Taina T."/>
            <person name="Yua J.-Y."/>
            <person name="Lia J."/>
            <person name="Xua B."/>
            <person name="Chenc J."/>
            <person name="D'Auriad J.C."/>
            <person name="Huanga J.-P."/>
            <person name="Huanga S.-X."/>
        </authorList>
    </citation>
    <scope>NUCLEOTIDE SEQUENCE [LARGE SCALE GENOMIC DNA]</scope>
    <source>
        <strain evidence="3">cv. KIB-2019</strain>
    </source>
</reference>
<comment type="caution">
    <text evidence="2">The sequence shown here is derived from an EMBL/GenBank/DDBJ whole genome shotgun (WGS) entry which is preliminary data.</text>
</comment>
<dbReference type="Proteomes" id="UP001152561">
    <property type="component" value="Unassembled WGS sequence"/>
</dbReference>
<dbReference type="EMBL" id="JAJAGQ010000005">
    <property type="protein sequence ID" value="KAJ8562430.1"/>
    <property type="molecule type" value="Genomic_DNA"/>
</dbReference>
<dbReference type="PANTHER" id="PTHR47718">
    <property type="entry name" value="OS01G0519700 PROTEIN"/>
    <property type="match status" value="1"/>
</dbReference>
<proteinExistence type="predicted"/>
<keyword evidence="3" id="KW-1185">Reference proteome</keyword>
<dbReference type="OrthoDB" id="1845384at2759"/>
<dbReference type="AlphaFoldDB" id="A0A9Q1RLN7"/>
<evidence type="ECO:0000313" key="2">
    <source>
        <dbReference type="EMBL" id="KAJ8562430.1"/>
    </source>
</evidence>
<evidence type="ECO:0000313" key="3">
    <source>
        <dbReference type="Proteomes" id="UP001152561"/>
    </source>
</evidence>
<protein>
    <recommendedName>
        <fullName evidence="4">Protein FAR1-RELATED SEQUENCE</fullName>
    </recommendedName>
</protein>
<feature type="compositionally biased region" description="Pro residues" evidence="1">
    <location>
        <begin position="315"/>
        <end position="325"/>
    </location>
</feature>
<feature type="region of interest" description="Disordered" evidence="1">
    <location>
        <begin position="362"/>
        <end position="403"/>
    </location>
</feature>
<evidence type="ECO:0008006" key="4">
    <source>
        <dbReference type="Google" id="ProtNLM"/>
    </source>
</evidence>
<feature type="compositionally biased region" description="Basic and acidic residues" evidence="1">
    <location>
        <begin position="332"/>
        <end position="343"/>
    </location>
</feature>